<name>A0A1M5DUA1_SALEC</name>
<gene>
    <name evidence="2" type="ORF">SAMN05444483_102115</name>
</gene>
<sequence length="147" mass="16515">MRNFILFSGVVLVLSLITSCGSNKELQERAPAQFQEIYVSQHENGINLNIPVAVIQQQRVSLDSVYFRGMRSALVKDKEQKNLYTAKFNTAAGMKIMSSDPAGENKNTPPQKPEKSPFDLNKDEAVLVFKEGGKTKYYKITNIAERN</sequence>
<dbReference type="STRING" id="1073325.SAMN05444483_102115"/>
<dbReference type="OrthoDB" id="1364277at2"/>
<accession>A0A1M5DUA1</accession>
<organism evidence="2 3">
    <name type="scientific">Salegentibacter echinorum</name>
    <dbReference type="NCBI Taxonomy" id="1073325"/>
    <lineage>
        <taxon>Bacteria</taxon>
        <taxon>Pseudomonadati</taxon>
        <taxon>Bacteroidota</taxon>
        <taxon>Flavobacteriia</taxon>
        <taxon>Flavobacteriales</taxon>
        <taxon>Flavobacteriaceae</taxon>
        <taxon>Salegentibacter</taxon>
    </lineage>
</organism>
<evidence type="ECO:0008006" key="4">
    <source>
        <dbReference type="Google" id="ProtNLM"/>
    </source>
</evidence>
<dbReference type="PROSITE" id="PS51257">
    <property type="entry name" value="PROKAR_LIPOPROTEIN"/>
    <property type="match status" value="1"/>
</dbReference>
<evidence type="ECO:0000313" key="3">
    <source>
        <dbReference type="Proteomes" id="UP000183945"/>
    </source>
</evidence>
<proteinExistence type="predicted"/>
<evidence type="ECO:0000256" key="1">
    <source>
        <dbReference type="SAM" id="MobiDB-lite"/>
    </source>
</evidence>
<dbReference type="EMBL" id="FQVT01000002">
    <property type="protein sequence ID" value="SHF70505.1"/>
    <property type="molecule type" value="Genomic_DNA"/>
</dbReference>
<dbReference type="RefSeq" id="WP_072877110.1">
    <property type="nucleotide sequence ID" value="NZ_FQVT01000002.1"/>
</dbReference>
<dbReference type="Proteomes" id="UP000183945">
    <property type="component" value="Unassembled WGS sequence"/>
</dbReference>
<feature type="region of interest" description="Disordered" evidence="1">
    <location>
        <begin position="96"/>
        <end position="121"/>
    </location>
</feature>
<reference evidence="3" key="1">
    <citation type="submission" date="2016-11" db="EMBL/GenBank/DDBJ databases">
        <authorList>
            <person name="Varghese N."/>
            <person name="Submissions S."/>
        </authorList>
    </citation>
    <scope>NUCLEOTIDE SEQUENCE [LARGE SCALE GENOMIC DNA]</scope>
    <source>
        <strain evidence="3">DSM 24579</strain>
    </source>
</reference>
<protein>
    <recommendedName>
        <fullName evidence="4">Lipoprotein</fullName>
    </recommendedName>
</protein>
<evidence type="ECO:0000313" key="2">
    <source>
        <dbReference type="EMBL" id="SHF70505.1"/>
    </source>
</evidence>
<dbReference type="AlphaFoldDB" id="A0A1M5DUA1"/>
<feature type="compositionally biased region" description="Basic and acidic residues" evidence="1">
    <location>
        <begin position="112"/>
        <end position="121"/>
    </location>
</feature>
<keyword evidence="3" id="KW-1185">Reference proteome</keyword>